<evidence type="ECO:0000259" key="1">
    <source>
        <dbReference type="Pfam" id="PF25273"/>
    </source>
</evidence>
<gene>
    <name evidence="2" type="ORF">g.4302</name>
</gene>
<name>A0A1B6HT54_9HEMI</name>
<dbReference type="PANTHER" id="PTHR34415:SF1">
    <property type="entry name" value="INTEGRASE CATALYTIC DOMAIN-CONTAINING PROTEIN"/>
    <property type="match status" value="1"/>
</dbReference>
<protein>
    <recommendedName>
        <fullName evidence="1">DUF7869 domain-containing protein</fullName>
    </recommendedName>
</protein>
<feature type="non-terminal residue" evidence="2">
    <location>
        <position position="174"/>
    </location>
</feature>
<dbReference type="EMBL" id="GECU01029866">
    <property type="protein sequence ID" value="JAS77840.1"/>
    <property type="molecule type" value="Transcribed_RNA"/>
</dbReference>
<organism evidence="2">
    <name type="scientific">Homalodisca liturata</name>
    <dbReference type="NCBI Taxonomy" id="320908"/>
    <lineage>
        <taxon>Eukaryota</taxon>
        <taxon>Metazoa</taxon>
        <taxon>Ecdysozoa</taxon>
        <taxon>Arthropoda</taxon>
        <taxon>Hexapoda</taxon>
        <taxon>Insecta</taxon>
        <taxon>Pterygota</taxon>
        <taxon>Neoptera</taxon>
        <taxon>Paraneoptera</taxon>
        <taxon>Hemiptera</taxon>
        <taxon>Auchenorrhyncha</taxon>
        <taxon>Membracoidea</taxon>
        <taxon>Cicadellidae</taxon>
        <taxon>Cicadellinae</taxon>
        <taxon>Proconiini</taxon>
        <taxon>Homalodisca</taxon>
    </lineage>
</organism>
<dbReference type="PANTHER" id="PTHR34415">
    <property type="entry name" value="INTEGRASE CATALYTIC DOMAIN-CONTAINING PROTEIN"/>
    <property type="match status" value="1"/>
</dbReference>
<accession>A0A1B6HT54</accession>
<proteinExistence type="predicted"/>
<dbReference type="InterPro" id="IPR057191">
    <property type="entry name" value="DUF7869"/>
</dbReference>
<reference evidence="2" key="1">
    <citation type="submission" date="2015-11" db="EMBL/GenBank/DDBJ databases">
        <title>De novo transcriptome assembly of four potential Pierce s Disease insect vectors from Arizona vineyards.</title>
        <authorList>
            <person name="Tassone E.E."/>
        </authorList>
    </citation>
    <scope>NUCLEOTIDE SEQUENCE</scope>
</reference>
<dbReference type="Pfam" id="PF25273">
    <property type="entry name" value="DUF7869"/>
    <property type="match status" value="1"/>
</dbReference>
<dbReference type="AlphaFoldDB" id="A0A1B6HT54"/>
<sequence>GKIGGICIDFMQNIQLPTIPIQESFYLRQLTVSLFCIHNLKDNTAVFYMYHEGVAGKSPNEVCTFVLNYLEEHMAGVENLHIFSDGCGGQNKNHSLIRLANALVSLNRFKSVDQYFPIRGDSFLPCDRDFAVVKRKLRKCDRIFTLKELAALILQSSAKNSFLVTLPDSDDILD</sequence>
<feature type="domain" description="DUF7869" evidence="1">
    <location>
        <begin position="47"/>
        <end position="159"/>
    </location>
</feature>
<feature type="non-terminal residue" evidence="2">
    <location>
        <position position="1"/>
    </location>
</feature>
<evidence type="ECO:0000313" key="2">
    <source>
        <dbReference type="EMBL" id="JAS77840.1"/>
    </source>
</evidence>